<dbReference type="GeneID" id="107892676"/>
<feature type="region of interest" description="Disordered" evidence="1">
    <location>
        <begin position="67"/>
        <end position="137"/>
    </location>
</feature>
<dbReference type="KEGG" id="ghi:107892676"/>
<reference evidence="2" key="1">
    <citation type="journal article" date="2020" name="Nat. Genet.">
        <title>Genomic diversifications of five Gossypium allopolyploid species and their impact on cotton improvement.</title>
        <authorList>
            <person name="Chen Z.J."/>
            <person name="Sreedasyam A."/>
            <person name="Ando A."/>
            <person name="Song Q."/>
            <person name="De Santiago L.M."/>
            <person name="Hulse-Kemp A.M."/>
            <person name="Ding M."/>
            <person name="Ye W."/>
            <person name="Kirkbride R.C."/>
            <person name="Jenkins J."/>
            <person name="Plott C."/>
            <person name="Lovell J."/>
            <person name="Lin Y.M."/>
            <person name="Vaughn R."/>
            <person name="Liu B."/>
            <person name="Simpson S."/>
            <person name="Scheffler B.E."/>
            <person name="Wen L."/>
            <person name="Saski C.A."/>
            <person name="Grover C.E."/>
            <person name="Hu G."/>
            <person name="Conover J.L."/>
            <person name="Carlson J.W."/>
            <person name="Shu S."/>
            <person name="Boston L.B."/>
            <person name="Williams M."/>
            <person name="Peterson D.G."/>
            <person name="McGee K."/>
            <person name="Jones D.C."/>
            <person name="Wendel J.F."/>
            <person name="Stelly D.M."/>
            <person name="Grimwood J."/>
            <person name="Schmutz J."/>
        </authorList>
    </citation>
    <scope>NUCLEOTIDE SEQUENCE [LARGE SCALE GENOMIC DNA]</scope>
    <source>
        <strain evidence="2">cv. TM-1</strain>
    </source>
</reference>
<proteinExistence type="predicted"/>
<name>A0A1U8I4T8_GOSHI</name>
<dbReference type="PANTHER" id="PTHR35317:SF27">
    <property type="entry name" value="RETROVIRUS-RELATED POL POLYPROTEIN FROM TRANSPOSON TNT 1-94"/>
    <property type="match status" value="1"/>
</dbReference>
<dbReference type="PANTHER" id="PTHR35317">
    <property type="entry name" value="OS04G0629600 PROTEIN"/>
    <property type="match status" value="1"/>
</dbReference>
<keyword evidence="2" id="KW-1185">Reference proteome</keyword>
<accession>A0A1U8I4T8</accession>
<evidence type="ECO:0000313" key="3">
    <source>
        <dbReference type="RefSeq" id="XP_016673226.1"/>
    </source>
</evidence>
<sequence>MKNGESITDFFSRIRTIVGQLHSYGEQISDEIIVAKVLRSLTTKFDHVVAAIEESKDLSVLSVDEPMRSLQSHETRINRSTEKSEEQAFQVKETFTNLGENDRSTNNDQGRGGFRGGRGHGCGYGRGRGRGRNDGQR</sequence>
<gene>
    <name evidence="3" type="primary">LOC107892676</name>
</gene>
<dbReference type="Pfam" id="PF14223">
    <property type="entry name" value="Retrotran_gag_2"/>
    <property type="match status" value="1"/>
</dbReference>
<dbReference type="RefSeq" id="XP_016673226.1">
    <property type="nucleotide sequence ID" value="XM_016817737.1"/>
</dbReference>
<feature type="compositionally biased region" description="Basic and acidic residues" evidence="1">
    <location>
        <begin position="67"/>
        <end position="86"/>
    </location>
</feature>
<feature type="compositionally biased region" description="Gly residues" evidence="1">
    <location>
        <begin position="110"/>
        <end position="126"/>
    </location>
</feature>
<evidence type="ECO:0000313" key="2">
    <source>
        <dbReference type="Proteomes" id="UP000818029"/>
    </source>
</evidence>
<evidence type="ECO:0000256" key="1">
    <source>
        <dbReference type="SAM" id="MobiDB-lite"/>
    </source>
</evidence>
<protein>
    <submittedName>
        <fullName evidence="3">Uncharacterized protein</fullName>
    </submittedName>
</protein>
<dbReference type="AlphaFoldDB" id="A0A1U8I4T8"/>
<dbReference type="PaxDb" id="3635-A0A1U8I4T8"/>
<dbReference type="Proteomes" id="UP000818029">
    <property type="component" value="Chromosome A11"/>
</dbReference>
<reference evidence="3" key="2">
    <citation type="submission" date="2025-08" db="UniProtKB">
        <authorList>
            <consortium name="RefSeq"/>
        </authorList>
    </citation>
    <scope>IDENTIFICATION</scope>
</reference>
<organism evidence="2 3">
    <name type="scientific">Gossypium hirsutum</name>
    <name type="common">Upland cotton</name>
    <name type="synonym">Gossypium mexicanum</name>
    <dbReference type="NCBI Taxonomy" id="3635"/>
    <lineage>
        <taxon>Eukaryota</taxon>
        <taxon>Viridiplantae</taxon>
        <taxon>Streptophyta</taxon>
        <taxon>Embryophyta</taxon>
        <taxon>Tracheophyta</taxon>
        <taxon>Spermatophyta</taxon>
        <taxon>Magnoliopsida</taxon>
        <taxon>eudicotyledons</taxon>
        <taxon>Gunneridae</taxon>
        <taxon>Pentapetalae</taxon>
        <taxon>rosids</taxon>
        <taxon>malvids</taxon>
        <taxon>Malvales</taxon>
        <taxon>Malvaceae</taxon>
        <taxon>Malvoideae</taxon>
        <taxon>Gossypium</taxon>
    </lineage>
</organism>
<dbReference type="OrthoDB" id="1002208at2759"/>